<evidence type="ECO:0000313" key="8">
    <source>
        <dbReference type="EMBL" id="OWK13787.1"/>
    </source>
</evidence>
<dbReference type="GO" id="GO:0045665">
    <property type="term" value="P:negative regulation of neuron differentiation"/>
    <property type="evidence" value="ECO:0007669"/>
    <property type="project" value="TreeGrafter"/>
</dbReference>
<name>A0A212D6A5_CEREH</name>
<evidence type="ECO:0000256" key="5">
    <source>
        <dbReference type="PROSITE-ProRule" id="PRU00042"/>
    </source>
</evidence>
<keyword evidence="9" id="KW-1185">Reference proteome</keyword>
<dbReference type="EMBL" id="MKHE01000006">
    <property type="protein sequence ID" value="OWK13787.1"/>
    <property type="molecule type" value="Genomic_DNA"/>
</dbReference>
<dbReference type="OrthoDB" id="9715464at2759"/>
<evidence type="ECO:0000256" key="2">
    <source>
        <dbReference type="ARBA" id="ARBA00022737"/>
    </source>
</evidence>
<dbReference type="InterPro" id="IPR050688">
    <property type="entry name" value="Zinc_finger/UBP_domain"/>
</dbReference>
<keyword evidence="2" id="KW-0677">Repeat</keyword>
<feature type="region of interest" description="Disordered" evidence="6">
    <location>
        <begin position="225"/>
        <end position="420"/>
    </location>
</feature>
<sequence length="469" mass="51516">MALEHGVGREQSRRLSLDANNCEKPFKCDQCSYVASNQHEVTRHARQVHNGPKPLNCPHCDYKTADRSNFKKHVELHVNPRQFNCPVCDYAASKKCNLQYHFKSKHPTCPNKTMDVSKVKLKKTKKREADLPDNKITKPAQVGSVQTEPPPPPSPPPPVGDAEMEVVQTGPVQTEPPPPTEPIPRRSPRKDHRKEKSSMLSERARKEQVLIEVGLVPVKDTQRLKESACAQDLSPPSPPLPKENLNGEESKDQHLFPAGEGKKEAPPQKAGAEEADKSLAGLGAVIKASANTSSSEQNLNMPEGETSEDKHQAEAMLCEMEVDTDEKKENFPSKDVAVEEPVSPPLPALPLEKHEAVSTAAVASPPLTVAVSESQEMDEDEGIHSHDGSDLSDNTSEDSDDSGLNGARPVPQETSGKDGKEALAARVAEGDFVCIFCDRSFRKEKDYSKHLNRHLVNVYFLEKAAQGQE</sequence>
<dbReference type="AlphaFoldDB" id="A0A212D6A5"/>
<proteinExistence type="predicted"/>
<feature type="region of interest" description="Disordered" evidence="6">
    <location>
        <begin position="118"/>
        <end position="210"/>
    </location>
</feature>
<protein>
    <submittedName>
        <fullName evidence="8">REST</fullName>
    </submittedName>
</protein>
<comment type="caution">
    <text evidence="8">The sequence shown here is derived from an EMBL/GenBank/DDBJ whole genome shotgun (WGS) entry which is preliminary data.</text>
</comment>
<accession>A0A212D6A5</accession>
<dbReference type="Gene3D" id="3.30.160.60">
    <property type="entry name" value="Classic Zinc Finger"/>
    <property type="match status" value="2"/>
</dbReference>
<feature type="compositionally biased region" description="Pro residues" evidence="6">
    <location>
        <begin position="148"/>
        <end position="159"/>
    </location>
</feature>
<feature type="compositionally biased region" description="Basic and acidic residues" evidence="6">
    <location>
        <begin position="194"/>
        <end position="209"/>
    </location>
</feature>
<dbReference type="GO" id="GO:0005634">
    <property type="term" value="C:nucleus"/>
    <property type="evidence" value="ECO:0007669"/>
    <property type="project" value="TreeGrafter"/>
</dbReference>
<dbReference type="FunFam" id="3.30.160.60:FF:000662">
    <property type="entry name" value="RE1-silencing transcription factor A"/>
    <property type="match status" value="1"/>
</dbReference>
<gene>
    <name evidence="8" type="ORF">Celaphus_00017481</name>
</gene>
<evidence type="ECO:0000313" key="9">
    <source>
        <dbReference type="Proteomes" id="UP000242450"/>
    </source>
</evidence>
<evidence type="ECO:0000256" key="1">
    <source>
        <dbReference type="ARBA" id="ARBA00022723"/>
    </source>
</evidence>
<dbReference type="GO" id="GO:0008270">
    <property type="term" value="F:zinc ion binding"/>
    <property type="evidence" value="ECO:0007669"/>
    <property type="project" value="UniProtKB-KW"/>
</dbReference>
<feature type="compositionally biased region" description="Polar residues" evidence="6">
    <location>
        <begin position="289"/>
        <end position="300"/>
    </location>
</feature>
<organism evidence="8 9">
    <name type="scientific">Cervus elaphus hippelaphus</name>
    <name type="common">European red deer</name>
    <dbReference type="NCBI Taxonomy" id="46360"/>
    <lineage>
        <taxon>Eukaryota</taxon>
        <taxon>Metazoa</taxon>
        <taxon>Chordata</taxon>
        <taxon>Craniata</taxon>
        <taxon>Vertebrata</taxon>
        <taxon>Euteleostomi</taxon>
        <taxon>Mammalia</taxon>
        <taxon>Eutheria</taxon>
        <taxon>Laurasiatheria</taxon>
        <taxon>Artiodactyla</taxon>
        <taxon>Ruminantia</taxon>
        <taxon>Pecora</taxon>
        <taxon>Cervidae</taxon>
        <taxon>Cervinae</taxon>
        <taxon>Cervus</taxon>
    </lineage>
</organism>
<evidence type="ECO:0000259" key="7">
    <source>
        <dbReference type="PROSITE" id="PS50157"/>
    </source>
</evidence>
<dbReference type="GO" id="GO:0045944">
    <property type="term" value="P:positive regulation of transcription by RNA polymerase II"/>
    <property type="evidence" value="ECO:0007669"/>
    <property type="project" value="TreeGrafter"/>
</dbReference>
<feature type="domain" description="C2H2-type" evidence="7">
    <location>
        <begin position="55"/>
        <end position="82"/>
    </location>
</feature>
<dbReference type="Proteomes" id="UP000242450">
    <property type="component" value="Chromosome 6"/>
</dbReference>
<evidence type="ECO:0000256" key="6">
    <source>
        <dbReference type="SAM" id="MobiDB-lite"/>
    </source>
</evidence>
<feature type="compositionally biased region" description="Basic and acidic residues" evidence="6">
    <location>
        <begin position="127"/>
        <end position="136"/>
    </location>
</feature>
<reference evidence="8 9" key="1">
    <citation type="journal article" date="2018" name="Mol. Genet. Genomics">
        <title>The red deer Cervus elaphus genome CerEla1.0: sequencing, annotating, genes, and chromosomes.</title>
        <authorList>
            <person name="Bana N.A."/>
            <person name="Nyiri A."/>
            <person name="Nagy J."/>
            <person name="Frank K."/>
            <person name="Nagy T."/>
            <person name="Steger V."/>
            <person name="Schiller M."/>
            <person name="Lakatos P."/>
            <person name="Sugar L."/>
            <person name="Horn P."/>
            <person name="Barta E."/>
            <person name="Orosz L."/>
        </authorList>
    </citation>
    <scope>NUCLEOTIDE SEQUENCE [LARGE SCALE GENOMIC DNA]</scope>
    <source>
        <strain evidence="8">Hungarian</strain>
    </source>
</reference>
<feature type="compositionally biased region" description="Basic and acidic residues" evidence="6">
    <location>
        <begin position="248"/>
        <end position="277"/>
    </location>
</feature>
<dbReference type="GO" id="GO:0000976">
    <property type="term" value="F:transcription cis-regulatory region binding"/>
    <property type="evidence" value="ECO:0007669"/>
    <property type="project" value="TreeGrafter"/>
</dbReference>
<dbReference type="PROSITE" id="PS00028">
    <property type="entry name" value="ZINC_FINGER_C2H2_1"/>
    <property type="match status" value="1"/>
</dbReference>
<dbReference type="PROSITE" id="PS50157">
    <property type="entry name" value="ZINC_FINGER_C2H2_2"/>
    <property type="match status" value="3"/>
</dbReference>
<dbReference type="GO" id="GO:0017053">
    <property type="term" value="C:transcription repressor complex"/>
    <property type="evidence" value="ECO:0007669"/>
    <property type="project" value="TreeGrafter"/>
</dbReference>
<evidence type="ECO:0000256" key="3">
    <source>
        <dbReference type="ARBA" id="ARBA00022771"/>
    </source>
</evidence>
<dbReference type="GO" id="GO:0001227">
    <property type="term" value="F:DNA-binding transcription repressor activity, RNA polymerase II-specific"/>
    <property type="evidence" value="ECO:0007669"/>
    <property type="project" value="TreeGrafter"/>
</dbReference>
<dbReference type="PANTHER" id="PTHR24403:SF102">
    <property type="entry name" value="RE1-SILENCING TRANSCRIPTION FACTOR"/>
    <property type="match status" value="1"/>
</dbReference>
<dbReference type="SUPFAM" id="SSF57667">
    <property type="entry name" value="beta-beta-alpha zinc fingers"/>
    <property type="match status" value="1"/>
</dbReference>
<evidence type="ECO:0000256" key="4">
    <source>
        <dbReference type="ARBA" id="ARBA00022833"/>
    </source>
</evidence>
<dbReference type="PANTHER" id="PTHR24403">
    <property type="entry name" value="ZINC FINGER PROTEIN"/>
    <property type="match status" value="1"/>
</dbReference>
<keyword evidence="4" id="KW-0862">Zinc</keyword>
<feature type="domain" description="C2H2-type" evidence="7">
    <location>
        <begin position="432"/>
        <end position="454"/>
    </location>
</feature>
<dbReference type="SMART" id="SM00355">
    <property type="entry name" value="ZnF_C2H2"/>
    <property type="match status" value="4"/>
</dbReference>
<keyword evidence="1" id="KW-0479">Metal-binding</keyword>
<dbReference type="Pfam" id="PF13909">
    <property type="entry name" value="zf-H2C2_5"/>
    <property type="match status" value="1"/>
</dbReference>
<dbReference type="InterPro" id="IPR036236">
    <property type="entry name" value="Znf_C2H2_sf"/>
</dbReference>
<keyword evidence="3 5" id="KW-0863">Zinc-finger</keyword>
<dbReference type="InterPro" id="IPR013087">
    <property type="entry name" value="Znf_C2H2_type"/>
</dbReference>
<feature type="domain" description="C2H2-type" evidence="7">
    <location>
        <begin position="26"/>
        <end position="54"/>
    </location>
</feature>
<dbReference type="FunFam" id="3.30.160.60:FF:000805">
    <property type="entry name" value="RE1-silencing transcription factor B"/>
    <property type="match status" value="1"/>
</dbReference>